<keyword evidence="7" id="KW-1185">Reference proteome</keyword>
<sequence length="316" mass="34866">MMNEQLKMETKKSGNAFECLGMTFPSEDARRAHFLGLLAEKLKDPVFRTQEGFPQGTDEAILAMSDPPYYTACPNPWLADFVKHYGKAYDPSQEYAREPMAIDVSVGKTDPIYKAHSYHTKVPHLAIVPSILHFTEPGDVVLDGFAGSGMTGVAAQWCGTAPASYRHQVEMEWKKAGMAAPKWGARHAILNDLSPAATFIGANYNLPFDVDSFAKAGKQLLADVEREIGWMYETLHSDGKRKARIDYTVWSETLGCQSCGGEVVFTFAAMDDETQKVSKKITCHHCGAEATKEQMDLVFESFIDLNRPGTAGGHLV</sequence>
<gene>
    <name evidence="6" type="primary">vrlL2</name>
    <name evidence="6" type="ORF">SGRAN_2869</name>
</gene>
<proteinExistence type="predicted"/>
<accession>A0AA86L4T0</accession>
<dbReference type="Gene3D" id="3.40.50.150">
    <property type="entry name" value="Vaccinia Virus protein VP39"/>
    <property type="match status" value="1"/>
</dbReference>
<comment type="catalytic activity">
    <reaction evidence="4">
        <text>a 2'-deoxyadenosine in DNA + S-adenosyl-L-methionine = an N(6)-methyl-2'-deoxyadenosine in DNA + S-adenosyl-L-homocysteine + H(+)</text>
        <dbReference type="Rhea" id="RHEA:15197"/>
        <dbReference type="Rhea" id="RHEA-COMP:12418"/>
        <dbReference type="Rhea" id="RHEA-COMP:12419"/>
        <dbReference type="ChEBI" id="CHEBI:15378"/>
        <dbReference type="ChEBI" id="CHEBI:57856"/>
        <dbReference type="ChEBI" id="CHEBI:59789"/>
        <dbReference type="ChEBI" id="CHEBI:90615"/>
        <dbReference type="ChEBI" id="CHEBI:90616"/>
        <dbReference type="EC" id="2.1.1.72"/>
    </reaction>
</comment>
<dbReference type="REBASE" id="138366">
    <property type="entry name" value="M.SgrTFAORF2869P"/>
</dbReference>
<dbReference type="GO" id="GO:0009007">
    <property type="term" value="F:site-specific DNA-methyltransferase (adenine-specific) activity"/>
    <property type="evidence" value="ECO:0007669"/>
    <property type="project" value="UniProtKB-EC"/>
</dbReference>
<keyword evidence="2 6" id="KW-0489">Methyltransferase</keyword>
<dbReference type="GO" id="GO:0032259">
    <property type="term" value="P:methylation"/>
    <property type="evidence" value="ECO:0007669"/>
    <property type="project" value="UniProtKB-KW"/>
</dbReference>
<keyword evidence="3" id="KW-0808">Transferase</keyword>
<evidence type="ECO:0000256" key="2">
    <source>
        <dbReference type="ARBA" id="ARBA00022603"/>
    </source>
</evidence>
<evidence type="ECO:0000259" key="5">
    <source>
        <dbReference type="Pfam" id="PF01555"/>
    </source>
</evidence>
<dbReference type="Proteomes" id="UP000058599">
    <property type="component" value="Chromosome"/>
</dbReference>
<dbReference type="EMBL" id="CP012199">
    <property type="protein sequence ID" value="AMG75217.1"/>
    <property type="molecule type" value="Genomic_DNA"/>
</dbReference>
<dbReference type="GO" id="GO:0008170">
    <property type="term" value="F:N-methyltransferase activity"/>
    <property type="evidence" value="ECO:0007669"/>
    <property type="project" value="InterPro"/>
</dbReference>
<dbReference type="GO" id="GO:0003677">
    <property type="term" value="F:DNA binding"/>
    <property type="evidence" value="ECO:0007669"/>
    <property type="project" value="InterPro"/>
</dbReference>
<evidence type="ECO:0000313" key="6">
    <source>
        <dbReference type="EMBL" id="AMG75217.1"/>
    </source>
</evidence>
<evidence type="ECO:0000256" key="4">
    <source>
        <dbReference type="ARBA" id="ARBA00047942"/>
    </source>
</evidence>
<dbReference type="InterPro" id="IPR029063">
    <property type="entry name" value="SAM-dependent_MTases_sf"/>
</dbReference>
<dbReference type="InterPro" id="IPR002941">
    <property type="entry name" value="DNA_methylase_N4/N6"/>
</dbReference>
<organism evidence="6 7">
    <name type="scientific">Sphingopyxis granuli</name>
    <dbReference type="NCBI Taxonomy" id="267128"/>
    <lineage>
        <taxon>Bacteria</taxon>
        <taxon>Pseudomonadati</taxon>
        <taxon>Pseudomonadota</taxon>
        <taxon>Alphaproteobacteria</taxon>
        <taxon>Sphingomonadales</taxon>
        <taxon>Sphingomonadaceae</taxon>
        <taxon>Sphingopyxis</taxon>
    </lineage>
</organism>
<dbReference type="KEGG" id="sgi:SGRAN_2869"/>
<dbReference type="SUPFAM" id="SSF53335">
    <property type="entry name" value="S-adenosyl-L-methionine-dependent methyltransferases"/>
    <property type="match status" value="1"/>
</dbReference>
<evidence type="ECO:0000313" key="7">
    <source>
        <dbReference type="Proteomes" id="UP000058599"/>
    </source>
</evidence>
<dbReference type="Pfam" id="PF01555">
    <property type="entry name" value="N6_N4_Mtase"/>
    <property type="match status" value="1"/>
</dbReference>
<name>A0AA86L4T0_9SPHN</name>
<reference evidence="6 7" key="1">
    <citation type="journal article" date="2016" name="BMC Genomics">
        <title>Genomic analysis of the nitrate-respiring Sphingopyxis granuli (formerly Sphingomonas macrogoltabida) strain TFA.</title>
        <authorList>
            <person name="Garcia-Romero I."/>
            <person name="Perez-Pulido A.J."/>
            <person name="Gonzalez-Flores Y.E."/>
            <person name="Reyes-Ramirez F."/>
            <person name="Santero E."/>
            <person name="Floriano B."/>
        </authorList>
    </citation>
    <scope>NUCLEOTIDE SEQUENCE [LARGE SCALE GENOMIC DNA]</scope>
    <source>
        <strain evidence="6 7">TFA</strain>
    </source>
</reference>
<evidence type="ECO:0000256" key="1">
    <source>
        <dbReference type="ARBA" id="ARBA00011900"/>
    </source>
</evidence>
<feature type="domain" description="DNA methylase N-4/N-6" evidence="5">
    <location>
        <begin position="116"/>
        <end position="156"/>
    </location>
</feature>
<evidence type="ECO:0000256" key="3">
    <source>
        <dbReference type="ARBA" id="ARBA00022679"/>
    </source>
</evidence>
<protein>
    <recommendedName>
        <fullName evidence="1">site-specific DNA-methyltransferase (adenine-specific)</fullName>
        <ecNumber evidence="1">2.1.1.72</ecNumber>
    </recommendedName>
</protein>
<dbReference type="EC" id="2.1.1.72" evidence="1"/>
<dbReference type="AlphaFoldDB" id="A0AA86L4T0"/>